<dbReference type="Pfam" id="PF00413">
    <property type="entry name" value="Peptidase_M10"/>
    <property type="match status" value="1"/>
</dbReference>
<keyword evidence="4" id="KW-0862">Zinc</keyword>
<dbReference type="GO" id="GO:0006508">
    <property type="term" value="P:proteolysis"/>
    <property type="evidence" value="ECO:0007669"/>
    <property type="project" value="UniProtKB-KW"/>
</dbReference>
<feature type="chain" id="PRO_5004535723" evidence="6">
    <location>
        <begin position="28"/>
        <end position="308"/>
    </location>
</feature>
<keyword evidence="5" id="KW-0472">Membrane</keyword>
<evidence type="ECO:0000256" key="6">
    <source>
        <dbReference type="SAM" id="SignalP"/>
    </source>
</evidence>
<dbReference type="InterPro" id="IPR024079">
    <property type="entry name" value="MetalloPept_cat_dom_sf"/>
</dbReference>
<evidence type="ECO:0000256" key="2">
    <source>
        <dbReference type="ARBA" id="ARBA00022723"/>
    </source>
</evidence>
<evidence type="ECO:0000313" key="9">
    <source>
        <dbReference type="Proteomes" id="UP000015559"/>
    </source>
</evidence>
<dbReference type="eggNOG" id="COG3291">
    <property type="taxonomic scope" value="Bacteria"/>
</dbReference>
<keyword evidence="5" id="KW-1133">Transmembrane helix</keyword>
<keyword evidence="2" id="KW-0479">Metal-binding</keyword>
<dbReference type="GO" id="GO:0004222">
    <property type="term" value="F:metalloendopeptidase activity"/>
    <property type="evidence" value="ECO:0007669"/>
    <property type="project" value="InterPro"/>
</dbReference>
<evidence type="ECO:0000256" key="4">
    <source>
        <dbReference type="ARBA" id="ARBA00022833"/>
    </source>
</evidence>
<dbReference type="RefSeq" id="WP_009205816.1">
    <property type="nucleotide sequence ID" value="NC_022357.1"/>
</dbReference>
<organism evidence="8 9">
    <name type="scientific">Sulfuricella denitrificans (strain DSM 22764 / NBRC 105220 / skB26)</name>
    <dbReference type="NCBI Taxonomy" id="1163617"/>
    <lineage>
        <taxon>Bacteria</taxon>
        <taxon>Pseudomonadati</taxon>
        <taxon>Pseudomonadota</taxon>
        <taxon>Betaproteobacteria</taxon>
        <taxon>Nitrosomonadales</taxon>
        <taxon>Sulfuricellaceae</taxon>
        <taxon>Sulfuricella</taxon>
    </lineage>
</organism>
<evidence type="ECO:0000259" key="7">
    <source>
        <dbReference type="Pfam" id="PF00413"/>
    </source>
</evidence>
<keyword evidence="1" id="KW-0645">Protease</keyword>
<dbReference type="AlphaFoldDB" id="S6AA47"/>
<feature type="signal peptide" evidence="6">
    <location>
        <begin position="1"/>
        <end position="27"/>
    </location>
</feature>
<reference evidence="8 9" key="1">
    <citation type="journal article" date="2012" name="Appl. Environ. Microbiol.">
        <title>Draft genome sequence of a psychrotolerant sulfur-oxidizing bacterium, Sulfuricella denitrificans skB26, and proteomic insights into cold adaptation.</title>
        <authorList>
            <person name="Watanabe T."/>
            <person name="Kojima H."/>
            <person name="Fukui M."/>
        </authorList>
    </citation>
    <scope>NUCLEOTIDE SEQUENCE [LARGE SCALE GENOMIC DNA]</scope>
    <source>
        <strain evidence="9">skB26</strain>
    </source>
</reference>
<name>S6AA47_SULDS</name>
<evidence type="ECO:0000256" key="3">
    <source>
        <dbReference type="ARBA" id="ARBA00022801"/>
    </source>
</evidence>
<dbReference type="Proteomes" id="UP000015559">
    <property type="component" value="Chromosome"/>
</dbReference>
<feature type="domain" description="Peptidase M10 metallopeptidase" evidence="7">
    <location>
        <begin position="151"/>
        <end position="198"/>
    </location>
</feature>
<protein>
    <submittedName>
        <fullName evidence="8">Peptidase M10A and M12B matrixin and adamalysin</fullName>
    </submittedName>
</protein>
<dbReference type="Gene3D" id="3.40.390.10">
    <property type="entry name" value="Collagenase (Catalytic Domain)"/>
    <property type="match status" value="1"/>
</dbReference>
<dbReference type="GO" id="GO:0031012">
    <property type="term" value="C:extracellular matrix"/>
    <property type="evidence" value="ECO:0007669"/>
    <property type="project" value="InterPro"/>
</dbReference>
<dbReference type="GO" id="GO:0008270">
    <property type="term" value="F:zinc ion binding"/>
    <property type="evidence" value="ECO:0007669"/>
    <property type="project" value="InterPro"/>
</dbReference>
<dbReference type="STRING" id="1163617.SCD_n01404"/>
<evidence type="ECO:0000256" key="5">
    <source>
        <dbReference type="SAM" id="Phobius"/>
    </source>
</evidence>
<accession>S6AA47</accession>
<dbReference type="OrthoDB" id="8198236at2"/>
<dbReference type="EMBL" id="AP013066">
    <property type="protein sequence ID" value="BAN35230.1"/>
    <property type="molecule type" value="Genomic_DNA"/>
</dbReference>
<dbReference type="InterPro" id="IPR001818">
    <property type="entry name" value="Pept_M10_metallopeptidase"/>
</dbReference>
<gene>
    <name evidence="8" type="ORF">SCD_n01404</name>
</gene>
<dbReference type="KEGG" id="sdr:SCD_n01404"/>
<keyword evidence="5" id="KW-0812">Transmembrane</keyword>
<sequence length="308" mass="32631">MIATKLNSTLCAALAVTALIASQPAAAISITFDYSYDTSGFFTGHTDRQTLLNQAASEFTTRLQDNLTAITSVTSGRPRDLASFNPNFFNPQTGADTTLSNYSIAADNLVVFVGAQNFGTSILGQGGPGGYSASGFSSLELNRNQSTTTDFGPWGGAISFSSTANWYFDQDATTTESFSGYDFYSVAVHELGHVLGFGTAPSFGNLVVNNQFTGIASSALYGGSVPMNDSGHWQSGLTSTVNGVTQEVSMDPYISANQRKHFTELDFAGLQDMGWQVSPVTAVPVPAAVWLFLSGLAGLFGFSRRRIV</sequence>
<evidence type="ECO:0000313" key="8">
    <source>
        <dbReference type="EMBL" id="BAN35230.1"/>
    </source>
</evidence>
<dbReference type="HOGENOM" id="CLU_905558_0_0_4"/>
<keyword evidence="9" id="KW-1185">Reference proteome</keyword>
<keyword evidence="6" id="KW-0732">Signal</keyword>
<feature type="transmembrane region" description="Helical" evidence="5">
    <location>
        <begin position="283"/>
        <end position="302"/>
    </location>
</feature>
<evidence type="ECO:0000256" key="1">
    <source>
        <dbReference type="ARBA" id="ARBA00022670"/>
    </source>
</evidence>
<keyword evidence="3" id="KW-0378">Hydrolase</keyword>
<proteinExistence type="predicted"/>
<dbReference type="SUPFAM" id="SSF55486">
    <property type="entry name" value="Metalloproteases ('zincins'), catalytic domain"/>
    <property type="match status" value="2"/>
</dbReference>